<sequence length="239" mass="26931">MACHLRSVSLPSKRHSNEAEIEDELQSLEASISSPSTTIDAMSKGLRRLGCVYNHIEEIIHLPSNQVCSAQQRKMLDGEMECSLELIDLCSAMQENFTELKTIIQDLQMVLWRGDDAASIQVKIQSFTRLSKKAQKQCKKISKKSTSDNEDCKLVRLLIKARTITISLLESTLCHLSQQLVVPKRSLVSKAFQKKRSVVCEEEQLQALMCITGDLEHGAEILFRRMIQSRVALLNNLSS</sequence>
<name>A0A8J5R7N1_ZIZPA</name>
<dbReference type="Proteomes" id="UP000729402">
    <property type="component" value="Unassembled WGS sequence"/>
</dbReference>
<protein>
    <submittedName>
        <fullName evidence="1">Uncharacterized protein</fullName>
    </submittedName>
</protein>
<dbReference type="GO" id="GO:0048367">
    <property type="term" value="P:shoot system development"/>
    <property type="evidence" value="ECO:0007669"/>
    <property type="project" value="InterPro"/>
</dbReference>
<gene>
    <name evidence="1" type="ORF">GUJ93_ZPchr0008g12932</name>
</gene>
<organism evidence="1 2">
    <name type="scientific">Zizania palustris</name>
    <name type="common">Northern wild rice</name>
    <dbReference type="NCBI Taxonomy" id="103762"/>
    <lineage>
        <taxon>Eukaryota</taxon>
        <taxon>Viridiplantae</taxon>
        <taxon>Streptophyta</taxon>
        <taxon>Embryophyta</taxon>
        <taxon>Tracheophyta</taxon>
        <taxon>Spermatophyta</taxon>
        <taxon>Magnoliopsida</taxon>
        <taxon>Liliopsida</taxon>
        <taxon>Poales</taxon>
        <taxon>Poaceae</taxon>
        <taxon>BOP clade</taxon>
        <taxon>Oryzoideae</taxon>
        <taxon>Oryzeae</taxon>
        <taxon>Zizaniinae</taxon>
        <taxon>Zizania</taxon>
    </lineage>
</organism>
<dbReference type="Pfam" id="PF03087">
    <property type="entry name" value="BPS1"/>
    <property type="match status" value="1"/>
</dbReference>
<dbReference type="OrthoDB" id="624323at2759"/>
<dbReference type="InterPro" id="IPR004320">
    <property type="entry name" value="BPS1_pln"/>
</dbReference>
<dbReference type="EMBL" id="JAAALK010000290">
    <property type="protein sequence ID" value="KAG8048236.1"/>
    <property type="molecule type" value="Genomic_DNA"/>
</dbReference>
<dbReference type="GO" id="GO:0048364">
    <property type="term" value="P:root development"/>
    <property type="evidence" value="ECO:0007669"/>
    <property type="project" value="InterPro"/>
</dbReference>
<dbReference type="PANTHER" id="PTHR33070:SF91">
    <property type="entry name" value="OS08G0551500 PROTEIN"/>
    <property type="match status" value="1"/>
</dbReference>
<reference evidence="1" key="1">
    <citation type="journal article" date="2021" name="bioRxiv">
        <title>Whole Genome Assembly and Annotation of Northern Wild Rice, Zizania palustris L., Supports a Whole Genome Duplication in the Zizania Genus.</title>
        <authorList>
            <person name="Haas M."/>
            <person name="Kono T."/>
            <person name="Macchietto M."/>
            <person name="Millas R."/>
            <person name="McGilp L."/>
            <person name="Shao M."/>
            <person name="Duquette J."/>
            <person name="Hirsch C.N."/>
            <person name="Kimball J."/>
        </authorList>
    </citation>
    <scope>NUCLEOTIDE SEQUENCE</scope>
    <source>
        <tissue evidence="1">Fresh leaf tissue</tissue>
    </source>
</reference>
<keyword evidence="2" id="KW-1185">Reference proteome</keyword>
<accession>A0A8J5R7N1</accession>
<reference evidence="1" key="2">
    <citation type="submission" date="2021-02" db="EMBL/GenBank/DDBJ databases">
        <authorList>
            <person name="Kimball J.A."/>
            <person name="Haas M.W."/>
            <person name="Macchietto M."/>
            <person name="Kono T."/>
            <person name="Duquette J."/>
            <person name="Shao M."/>
        </authorList>
    </citation>
    <scope>NUCLEOTIDE SEQUENCE</scope>
    <source>
        <tissue evidence="1">Fresh leaf tissue</tissue>
    </source>
</reference>
<dbReference type="PANTHER" id="PTHR33070">
    <property type="entry name" value="OS06G0725500 PROTEIN"/>
    <property type="match status" value="1"/>
</dbReference>
<evidence type="ECO:0000313" key="2">
    <source>
        <dbReference type="Proteomes" id="UP000729402"/>
    </source>
</evidence>
<dbReference type="AlphaFoldDB" id="A0A8J5R7N1"/>
<proteinExistence type="predicted"/>
<evidence type="ECO:0000313" key="1">
    <source>
        <dbReference type="EMBL" id="KAG8048236.1"/>
    </source>
</evidence>
<comment type="caution">
    <text evidence="1">The sequence shown here is derived from an EMBL/GenBank/DDBJ whole genome shotgun (WGS) entry which is preliminary data.</text>
</comment>